<accession>A0A1G2JD97</accession>
<dbReference type="PROSITE" id="PS51084">
    <property type="entry name" value="HIT_2"/>
    <property type="match status" value="1"/>
</dbReference>
<dbReference type="PANTHER" id="PTHR46648">
    <property type="entry name" value="HIT FAMILY PROTEIN 1"/>
    <property type="match status" value="1"/>
</dbReference>
<dbReference type="GO" id="GO:0003824">
    <property type="term" value="F:catalytic activity"/>
    <property type="evidence" value="ECO:0007669"/>
    <property type="project" value="InterPro"/>
</dbReference>
<dbReference type="GO" id="GO:0009117">
    <property type="term" value="P:nucleotide metabolic process"/>
    <property type="evidence" value="ECO:0007669"/>
    <property type="project" value="TreeGrafter"/>
</dbReference>
<evidence type="ECO:0000256" key="2">
    <source>
        <dbReference type="PROSITE-ProRule" id="PRU00464"/>
    </source>
</evidence>
<protein>
    <recommendedName>
        <fullName evidence="3">HIT domain-containing protein</fullName>
    </recommendedName>
</protein>
<comment type="caution">
    <text evidence="2">Lacks conserved residue(s) required for the propagation of feature annotation.</text>
</comment>
<proteinExistence type="predicted"/>
<reference evidence="4 5" key="1">
    <citation type="journal article" date="2016" name="Nat. Commun.">
        <title>Thousands of microbial genomes shed light on interconnected biogeochemical processes in an aquifer system.</title>
        <authorList>
            <person name="Anantharaman K."/>
            <person name="Brown C.T."/>
            <person name="Hug L.A."/>
            <person name="Sharon I."/>
            <person name="Castelle C.J."/>
            <person name="Probst A.J."/>
            <person name="Thomas B.C."/>
            <person name="Singh A."/>
            <person name="Wilkins M.J."/>
            <person name="Karaoz U."/>
            <person name="Brodie E.L."/>
            <person name="Williams K.H."/>
            <person name="Hubbard S.S."/>
            <person name="Banfield J.F."/>
        </authorList>
    </citation>
    <scope>NUCLEOTIDE SEQUENCE [LARGE SCALE GENOMIC DNA]</scope>
</reference>
<dbReference type="EMBL" id="MHPP01000015">
    <property type="protein sequence ID" value="OGZ84501.1"/>
    <property type="molecule type" value="Genomic_DNA"/>
</dbReference>
<dbReference type="Proteomes" id="UP000177751">
    <property type="component" value="Unassembled WGS sequence"/>
</dbReference>
<organism evidence="4 5">
    <name type="scientific">Candidatus Staskawiczbacteria bacterium RIFOXYC1_FULL_38_18</name>
    <dbReference type="NCBI Taxonomy" id="1802229"/>
    <lineage>
        <taxon>Bacteria</taxon>
        <taxon>Candidatus Staskawicziibacteriota</taxon>
    </lineage>
</organism>
<dbReference type="STRING" id="1802229.A2401_01705"/>
<dbReference type="PRINTS" id="PR00332">
    <property type="entry name" value="HISTRIAD"/>
</dbReference>
<dbReference type="AlphaFoldDB" id="A0A1G2JD97"/>
<dbReference type="Pfam" id="PF01230">
    <property type="entry name" value="HIT"/>
    <property type="match status" value="1"/>
</dbReference>
<comment type="caution">
    <text evidence="4">The sequence shown here is derived from an EMBL/GenBank/DDBJ whole genome shotgun (WGS) entry which is preliminary data.</text>
</comment>
<dbReference type="InterPro" id="IPR036265">
    <property type="entry name" value="HIT-like_sf"/>
</dbReference>
<dbReference type="Gene3D" id="3.30.428.10">
    <property type="entry name" value="HIT-like"/>
    <property type="match status" value="1"/>
</dbReference>
<feature type="domain" description="HIT" evidence="3">
    <location>
        <begin position="5"/>
        <end position="108"/>
    </location>
</feature>
<dbReference type="InterPro" id="IPR011146">
    <property type="entry name" value="HIT-like"/>
</dbReference>
<feature type="active site" description="Tele-AMP-histidine intermediate" evidence="1">
    <location>
        <position position="95"/>
    </location>
</feature>
<evidence type="ECO:0000313" key="5">
    <source>
        <dbReference type="Proteomes" id="UP000177751"/>
    </source>
</evidence>
<evidence type="ECO:0000313" key="4">
    <source>
        <dbReference type="EMBL" id="OGZ84501.1"/>
    </source>
</evidence>
<dbReference type="InterPro" id="IPR001310">
    <property type="entry name" value="Histidine_triad_HIT"/>
</dbReference>
<name>A0A1G2JD97_9BACT</name>
<evidence type="ECO:0000256" key="1">
    <source>
        <dbReference type="PIRSR" id="PIRSR601310-1"/>
    </source>
</evidence>
<sequence>MSDCIFCKIANGEMPSVKIWEDEKFLAILDINPNTEGMTLVLPKEHFDSDAFLMSEKDYLELMLASKKISEIIKKGLNVNRVAMVMEGMGVNHVHIKLYPLYGIEKEFEEIWTKEKVFFKEYQGYISTQLGPQANIEDLKKIAEEIKNNQ</sequence>
<dbReference type="SUPFAM" id="SSF54197">
    <property type="entry name" value="HIT-like"/>
    <property type="match status" value="1"/>
</dbReference>
<dbReference type="PANTHER" id="PTHR46648:SF1">
    <property type="entry name" value="ADENOSINE 5'-MONOPHOSPHORAMIDASE HNT1"/>
    <property type="match status" value="1"/>
</dbReference>
<gene>
    <name evidence="4" type="ORF">A2401_01705</name>
</gene>
<evidence type="ECO:0000259" key="3">
    <source>
        <dbReference type="PROSITE" id="PS51084"/>
    </source>
</evidence>